<dbReference type="GO" id="GO:0022857">
    <property type="term" value="F:transmembrane transporter activity"/>
    <property type="evidence" value="ECO:0007669"/>
    <property type="project" value="UniProtKB-UniRule"/>
</dbReference>
<keyword evidence="6 9" id="KW-1133">Transmembrane helix</keyword>
<feature type="transmembrane region" description="Helical" evidence="9">
    <location>
        <begin position="53"/>
        <end position="77"/>
    </location>
</feature>
<evidence type="ECO:0000313" key="11">
    <source>
        <dbReference type="EMBL" id="CUH58856.1"/>
    </source>
</evidence>
<comment type="similarity">
    <text evidence="8 9">Belongs to the TRAP transporter small permease family.</text>
</comment>
<name>A0A0P1FF74_9RHOB</name>
<keyword evidence="4 9" id="KW-0997">Cell inner membrane</keyword>
<gene>
    <name evidence="11" type="ORF">THS5294_00136</name>
</gene>
<comment type="function">
    <text evidence="9">Part of the tripartite ATP-independent periplasmic (TRAP) transport system.</text>
</comment>
<sequence length="167" mass="18096">MPRIIVSLFHMFSAMSRICIFIAFAVLALAVLTQVLGRSVGSSPVWTEELTRFALIYLAALGAGFGLMTGDLVNVDIVCDFLPGEFPRYFRIASSILTAILAIALLPGAWKFFQIGGLQISPALGLQMTFAHFAILAMMGLLLAFAVLRTMMDILKLDYRSVAGGSE</sequence>
<feature type="transmembrane region" description="Helical" evidence="9">
    <location>
        <begin position="130"/>
        <end position="148"/>
    </location>
</feature>
<evidence type="ECO:0000256" key="3">
    <source>
        <dbReference type="ARBA" id="ARBA00022475"/>
    </source>
</evidence>
<organism evidence="11 12">
    <name type="scientific">Thalassobacter stenotrophicus</name>
    <dbReference type="NCBI Taxonomy" id="266809"/>
    <lineage>
        <taxon>Bacteria</taxon>
        <taxon>Pseudomonadati</taxon>
        <taxon>Pseudomonadota</taxon>
        <taxon>Alphaproteobacteria</taxon>
        <taxon>Rhodobacterales</taxon>
        <taxon>Roseobacteraceae</taxon>
        <taxon>Thalassobacter</taxon>
    </lineage>
</organism>
<dbReference type="AlphaFoldDB" id="A0A0P1FF74"/>
<evidence type="ECO:0000259" key="10">
    <source>
        <dbReference type="Pfam" id="PF04290"/>
    </source>
</evidence>
<evidence type="ECO:0000256" key="4">
    <source>
        <dbReference type="ARBA" id="ARBA00022519"/>
    </source>
</evidence>
<accession>A0A0P1FF74</accession>
<feature type="transmembrane region" description="Helical" evidence="9">
    <location>
        <begin position="89"/>
        <end position="110"/>
    </location>
</feature>
<dbReference type="GO" id="GO:0015740">
    <property type="term" value="P:C4-dicarboxylate transport"/>
    <property type="evidence" value="ECO:0007669"/>
    <property type="project" value="TreeGrafter"/>
</dbReference>
<keyword evidence="5 9" id="KW-0812">Transmembrane</keyword>
<comment type="subcellular location">
    <subcellularLocation>
        <location evidence="1 9">Cell inner membrane</location>
        <topology evidence="1 9">Multi-pass membrane protein</topology>
    </subcellularLocation>
</comment>
<protein>
    <recommendedName>
        <fullName evidence="9">TRAP transporter small permease protein</fullName>
    </recommendedName>
</protein>
<dbReference type="EMBL" id="CYRX01000006">
    <property type="protein sequence ID" value="CUH58856.1"/>
    <property type="molecule type" value="Genomic_DNA"/>
</dbReference>
<evidence type="ECO:0000256" key="2">
    <source>
        <dbReference type="ARBA" id="ARBA00022448"/>
    </source>
</evidence>
<evidence type="ECO:0000256" key="6">
    <source>
        <dbReference type="ARBA" id="ARBA00022989"/>
    </source>
</evidence>
<feature type="domain" description="Tripartite ATP-independent periplasmic transporters DctQ component" evidence="10">
    <location>
        <begin position="27"/>
        <end position="150"/>
    </location>
</feature>
<keyword evidence="2 9" id="KW-0813">Transport</keyword>
<dbReference type="PANTHER" id="PTHR35011:SF11">
    <property type="entry name" value="TRAP TRANSPORTER SMALL PERMEASE PROTEIN"/>
    <property type="match status" value="1"/>
</dbReference>
<evidence type="ECO:0000256" key="5">
    <source>
        <dbReference type="ARBA" id="ARBA00022692"/>
    </source>
</evidence>
<evidence type="ECO:0000256" key="8">
    <source>
        <dbReference type="ARBA" id="ARBA00038436"/>
    </source>
</evidence>
<dbReference type="PANTHER" id="PTHR35011">
    <property type="entry name" value="2,3-DIKETO-L-GULONATE TRAP TRANSPORTER SMALL PERMEASE PROTEIN YIAM"/>
    <property type="match status" value="1"/>
</dbReference>
<evidence type="ECO:0000256" key="1">
    <source>
        <dbReference type="ARBA" id="ARBA00004429"/>
    </source>
</evidence>
<keyword evidence="7 9" id="KW-0472">Membrane</keyword>
<dbReference type="InterPro" id="IPR007387">
    <property type="entry name" value="TRAP_DctQ"/>
</dbReference>
<reference evidence="11 12" key="1">
    <citation type="submission" date="2015-09" db="EMBL/GenBank/DDBJ databases">
        <authorList>
            <consortium name="Swine Surveillance"/>
        </authorList>
    </citation>
    <scope>NUCLEOTIDE SEQUENCE [LARGE SCALE GENOMIC DNA]</scope>
    <source>
        <strain evidence="11 12">CECT 5294</strain>
    </source>
</reference>
<comment type="subunit">
    <text evidence="9">The complex comprises the extracytoplasmic solute receptor protein and the two transmembrane proteins.</text>
</comment>
<evidence type="ECO:0000256" key="7">
    <source>
        <dbReference type="ARBA" id="ARBA00023136"/>
    </source>
</evidence>
<evidence type="ECO:0000313" key="12">
    <source>
        <dbReference type="Proteomes" id="UP000051298"/>
    </source>
</evidence>
<keyword evidence="3" id="KW-1003">Cell membrane</keyword>
<dbReference type="GO" id="GO:0005886">
    <property type="term" value="C:plasma membrane"/>
    <property type="evidence" value="ECO:0007669"/>
    <property type="project" value="UniProtKB-SubCell"/>
</dbReference>
<proteinExistence type="inferred from homology"/>
<dbReference type="InterPro" id="IPR055348">
    <property type="entry name" value="DctQ"/>
</dbReference>
<comment type="caution">
    <text evidence="9">Lacks conserved residue(s) required for the propagation of feature annotation.</text>
</comment>
<dbReference type="Pfam" id="PF04290">
    <property type="entry name" value="DctQ"/>
    <property type="match status" value="1"/>
</dbReference>
<evidence type="ECO:0000256" key="9">
    <source>
        <dbReference type="RuleBase" id="RU369079"/>
    </source>
</evidence>
<dbReference type="RefSeq" id="WP_233486373.1">
    <property type="nucleotide sequence ID" value="NZ_CYRX01000006.1"/>
</dbReference>
<dbReference type="Proteomes" id="UP000051298">
    <property type="component" value="Unassembled WGS sequence"/>
</dbReference>